<accession>A0A1Y1SCB4</accession>
<keyword evidence="3" id="KW-1185">Reference proteome</keyword>
<evidence type="ECO:0000313" key="3">
    <source>
        <dbReference type="Proteomes" id="UP000192342"/>
    </source>
</evidence>
<keyword evidence="1" id="KW-0812">Transmembrane</keyword>
<dbReference type="EMBL" id="AQQV01000003">
    <property type="protein sequence ID" value="ORE86193.1"/>
    <property type="molecule type" value="Genomic_DNA"/>
</dbReference>
<name>A0A1Y1SCB4_9GAMM</name>
<feature type="transmembrane region" description="Helical" evidence="1">
    <location>
        <begin position="69"/>
        <end position="88"/>
    </location>
</feature>
<sequence length="94" mass="10104">MKALLIAVLIAFSAFTAWVMAQVGYVGIWTGALANPGSEQVLVDLVIACALICVWMIKDAQQRGAQAWPFVLITLTAGSFGPLLYLLLRRPQAA</sequence>
<gene>
    <name evidence="2" type="ORF">ATO7_12888</name>
</gene>
<evidence type="ECO:0008006" key="4">
    <source>
        <dbReference type="Google" id="ProtNLM"/>
    </source>
</evidence>
<evidence type="ECO:0000313" key="2">
    <source>
        <dbReference type="EMBL" id="ORE86193.1"/>
    </source>
</evidence>
<evidence type="ECO:0000256" key="1">
    <source>
        <dbReference type="SAM" id="Phobius"/>
    </source>
</evidence>
<dbReference type="AlphaFoldDB" id="A0A1Y1SCB4"/>
<keyword evidence="1" id="KW-1133">Transmembrane helix</keyword>
<dbReference type="Pfam" id="PF11196">
    <property type="entry name" value="DUF2834"/>
    <property type="match status" value="1"/>
</dbReference>
<dbReference type="RefSeq" id="WP_083562351.1">
    <property type="nucleotide sequence ID" value="NZ_AQQV01000003.1"/>
</dbReference>
<protein>
    <recommendedName>
        <fullName evidence="4">DUF2834 domain-containing protein</fullName>
    </recommendedName>
</protein>
<proteinExistence type="predicted"/>
<reference evidence="2 3" key="1">
    <citation type="submission" date="2013-04" db="EMBL/GenBank/DDBJ databases">
        <title>Oceanococcus atlanticus 22II-S10r2 Genome Sequencing.</title>
        <authorList>
            <person name="Lai Q."/>
            <person name="Li G."/>
            <person name="Shao Z."/>
        </authorList>
    </citation>
    <scope>NUCLEOTIDE SEQUENCE [LARGE SCALE GENOMIC DNA]</scope>
    <source>
        <strain evidence="2 3">22II-S10r2</strain>
    </source>
</reference>
<dbReference type="Proteomes" id="UP000192342">
    <property type="component" value="Unassembled WGS sequence"/>
</dbReference>
<keyword evidence="1" id="KW-0472">Membrane</keyword>
<dbReference type="OrthoDB" id="572911at2"/>
<dbReference type="InterPro" id="IPR021362">
    <property type="entry name" value="DUF2834"/>
</dbReference>
<comment type="caution">
    <text evidence="2">The sequence shown here is derived from an EMBL/GenBank/DDBJ whole genome shotgun (WGS) entry which is preliminary data.</text>
</comment>
<organism evidence="2 3">
    <name type="scientific">Oceanococcus atlanticus</name>
    <dbReference type="NCBI Taxonomy" id="1317117"/>
    <lineage>
        <taxon>Bacteria</taxon>
        <taxon>Pseudomonadati</taxon>
        <taxon>Pseudomonadota</taxon>
        <taxon>Gammaproteobacteria</taxon>
        <taxon>Chromatiales</taxon>
        <taxon>Oceanococcaceae</taxon>
        <taxon>Oceanococcus</taxon>
    </lineage>
</organism>